<dbReference type="RefSeq" id="WP_078482240.1">
    <property type="nucleotide sequence ID" value="NZ_CP054491.1"/>
</dbReference>
<keyword evidence="5 6" id="KW-0472">Membrane</keyword>
<keyword evidence="3 6" id="KW-0812">Transmembrane</keyword>
<dbReference type="EMBL" id="CP054491">
    <property type="protein sequence ID" value="QKQ27221.1"/>
    <property type="molecule type" value="Genomic_DNA"/>
</dbReference>
<evidence type="ECO:0000256" key="6">
    <source>
        <dbReference type="SAM" id="Phobius"/>
    </source>
</evidence>
<dbReference type="GO" id="GO:0005886">
    <property type="term" value="C:plasma membrane"/>
    <property type="evidence" value="ECO:0007669"/>
    <property type="project" value="UniProtKB-SubCell"/>
</dbReference>
<dbReference type="Pfam" id="PF03626">
    <property type="entry name" value="COX4_pro"/>
    <property type="match status" value="1"/>
</dbReference>
<keyword evidence="8" id="KW-1185">Reference proteome</keyword>
<evidence type="ECO:0000313" key="8">
    <source>
        <dbReference type="Proteomes" id="UP000509658"/>
    </source>
</evidence>
<reference evidence="7 8" key="1">
    <citation type="submission" date="2020-05" db="EMBL/GenBank/DDBJ databases">
        <title>Horizontal transmission and recombination maintain forever young bacterial symbiont genomes.</title>
        <authorList>
            <person name="Russell S.L."/>
            <person name="Pepper-Tunick E."/>
            <person name="Svedberg J."/>
            <person name="Byrne A."/>
            <person name="Ruelas Castillo J."/>
            <person name="Vollmers C."/>
            <person name="Beinart R.A."/>
            <person name="Corbett-Detig R."/>
        </authorList>
    </citation>
    <scope>NUCLEOTIDE SEQUENCE [LARGE SCALE GENOMIC DNA]</scope>
    <source>
        <strain evidence="7">Santa_Monica_outfall</strain>
    </source>
</reference>
<accession>A0A6N0HY81</accession>
<keyword evidence="4 6" id="KW-1133">Transmembrane helix</keyword>
<feature type="transmembrane region" description="Helical" evidence="6">
    <location>
        <begin position="68"/>
        <end position="87"/>
    </location>
</feature>
<evidence type="ECO:0000256" key="4">
    <source>
        <dbReference type="ARBA" id="ARBA00022989"/>
    </source>
</evidence>
<evidence type="ECO:0000256" key="3">
    <source>
        <dbReference type="ARBA" id="ARBA00022692"/>
    </source>
</evidence>
<sequence length="90" mass="9831">MMSILKPRPCTVIWLLLMVLTLITYSAAPFGLSSQQLVLAVLLIALLKAQLVVDFFMGVRHARAGWRLLMGGYLLLLGALITSAFLLTTA</sequence>
<gene>
    <name evidence="7" type="ORF">HUE57_13705</name>
</gene>
<evidence type="ECO:0000256" key="1">
    <source>
        <dbReference type="ARBA" id="ARBA00004651"/>
    </source>
</evidence>
<name>A0A6N0HY81_9GAMM</name>
<dbReference type="InterPro" id="IPR005171">
    <property type="entry name" value="Cyt_c_oxidase_su4_prok"/>
</dbReference>
<evidence type="ECO:0000313" key="7">
    <source>
        <dbReference type="EMBL" id="QKQ27221.1"/>
    </source>
</evidence>
<evidence type="ECO:0000256" key="5">
    <source>
        <dbReference type="ARBA" id="ARBA00023136"/>
    </source>
</evidence>
<keyword evidence="2" id="KW-1003">Cell membrane</keyword>
<organism evidence="7 8">
    <name type="scientific">Candidatus Reidiella endopervernicosa</name>
    <dbReference type="NCBI Taxonomy" id="2738883"/>
    <lineage>
        <taxon>Bacteria</taxon>
        <taxon>Pseudomonadati</taxon>
        <taxon>Pseudomonadota</taxon>
        <taxon>Gammaproteobacteria</taxon>
        <taxon>Candidatus Reidiella</taxon>
    </lineage>
</organism>
<dbReference type="KEGG" id="rev:HUE57_13705"/>
<feature type="transmembrane region" description="Helical" evidence="6">
    <location>
        <begin position="36"/>
        <end position="56"/>
    </location>
</feature>
<evidence type="ECO:0000256" key="2">
    <source>
        <dbReference type="ARBA" id="ARBA00022475"/>
    </source>
</evidence>
<dbReference type="Proteomes" id="UP000509658">
    <property type="component" value="Chromosome"/>
</dbReference>
<comment type="subcellular location">
    <subcellularLocation>
        <location evidence="1">Cell membrane</location>
        <topology evidence="1">Multi-pass membrane protein</topology>
    </subcellularLocation>
</comment>
<protein>
    <submittedName>
        <fullName evidence="7">Cytochrome C oxidase subunit IV family protein</fullName>
    </submittedName>
</protein>
<proteinExistence type="predicted"/>
<dbReference type="AlphaFoldDB" id="A0A6N0HY81"/>